<sequence>MKTILPLLFFLISLYSFAQTGPGGVGTNDGTSSLVSWYRPDNGISVTGSLIDSWTNSAGISALDISETGIQRPTLITNAVNGYDEVSFNGSNRLRTGLTLTTSNFVTNQASSFIVTKADNTTQTSSVYTTDPLVGSTRFSNHIPWAGTVYYDIGTCCGSSARIQVGSLTGLTSYSIWSYDAHPSSGKQLYRNESLLQSRANTSTYNSHASQRFNLGANTSGSNGFVGDVTELIIFRTKVNTAQRLIIDNYLAAKYGETLSVNDLYTQDDSGNGNFDHDVAGIGQTTDGTNHTDSRGTGIVRINTPSALSNGDFLFWGEETKDPTYVFSNDPINYTEQLSSKWRVSKVNDLGTVTVAFDITGMDLSGKQSCQPLQLVVDNDSDFSSPVVYDLTIVGATATATGVSFTDGDYFTLRYLDQIVWNGTSFFNGSGTANAPDNTDECLKFTVKSGATGTLTFDAHVREVEVESGGTITVSDGILLEVENQIEVNGTIDLLGEAQLIQNHTSTTSNSGTGELRIRQQGTVNLYNYNYWSAPVNRSGNWQIGYLEDANGVVNFTSAFDANPTTSPITLSNHWLYDFNAVSREYAVGIPYQQ</sequence>
<feature type="signal peptide" evidence="1">
    <location>
        <begin position="1"/>
        <end position="18"/>
    </location>
</feature>
<gene>
    <name evidence="3" type="ORF">KAOT1_02149</name>
</gene>
<feature type="non-terminal residue" evidence="3">
    <location>
        <position position="594"/>
    </location>
</feature>
<proteinExistence type="predicted"/>
<name>A9E6X0_9FLAO</name>
<dbReference type="Proteomes" id="UP000002945">
    <property type="component" value="Unassembled WGS sequence"/>
</dbReference>
<organism evidence="3 4">
    <name type="scientific">Kordia algicida OT-1</name>
    <dbReference type="NCBI Taxonomy" id="391587"/>
    <lineage>
        <taxon>Bacteria</taxon>
        <taxon>Pseudomonadati</taxon>
        <taxon>Bacteroidota</taxon>
        <taxon>Flavobacteriia</taxon>
        <taxon>Flavobacteriales</taxon>
        <taxon>Flavobacteriaceae</taxon>
        <taxon>Kordia</taxon>
    </lineage>
</organism>
<reference evidence="3 4" key="1">
    <citation type="journal article" date="2011" name="J. Bacteriol.">
        <title>Genome sequence of the algicidal bacterium Kordia algicida OT-1.</title>
        <authorList>
            <person name="Lee H.S."/>
            <person name="Kang S.G."/>
            <person name="Kwon K.K."/>
            <person name="Lee J.H."/>
            <person name="Kim S.J."/>
        </authorList>
    </citation>
    <scope>NUCLEOTIDE SEQUENCE [LARGE SCALE GENOMIC DNA]</scope>
    <source>
        <strain evidence="3 4">OT-1</strain>
    </source>
</reference>
<dbReference type="STRING" id="391587.KAOT1_02149"/>
<dbReference type="AlphaFoldDB" id="A9E6X0"/>
<keyword evidence="4" id="KW-1185">Reference proteome</keyword>
<feature type="domain" description="DUF8202" evidence="2">
    <location>
        <begin position="247"/>
        <end position="408"/>
    </location>
</feature>
<feature type="chain" id="PRO_5002735133" description="DUF8202 domain-containing protein" evidence="1">
    <location>
        <begin position="19"/>
        <end position="594"/>
    </location>
</feature>
<protein>
    <recommendedName>
        <fullName evidence="2">DUF8202 domain-containing protein</fullName>
    </recommendedName>
</protein>
<dbReference type="Pfam" id="PF26628">
    <property type="entry name" value="DUF8202"/>
    <property type="match status" value="1"/>
</dbReference>
<evidence type="ECO:0000259" key="2">
    <source>
        <dbReference type="Pfam" id="PF26628"/>
    </source>
</evidence>
<evidence type="ECO:0000313" key="4">
    <source>
        <dbReference type="Proteomes" id="UP000002945"/>
    </source>
</evidence>
<keyword evidence="1" id="KW-0732">Signal</keyword>
<dbReference type="eggNOG" id="COG3210">
    <property type="taxonomic scope" value="Bacteria"/>
</dbReference>
<dbReference type="RefSeq" id="WP_007093004.1">
    <property type="nucleotide sequence ID" value="NZ_DS544873.1"/>
</dbReference>
<dbReference type="eggNOG" id="COG1345">
    <property type="taxonomic scope" value="Bacteria"/>
</dbReference>
<dbReference type="InterPro" id="IPR058515">
    <property type="entry name" value="DUF8202"/>
</dbReference>
<evidence type="ECO:0000313" key="3">
    <source>
        <dbReference type="EMBL" id="EDP95099.1"/>
    </source>
</evidence>
<comment type="caution">
    <text evidence="3">The sequence shown here is derived from an EMBL/GenBank/DDBJ whole genome shotgun (WGS) entry which is preliminary data.</text>
</comment>
<dbReference type="EMBL" id="ABIB01000011">
    <property type="protein sequence ID" value="EDP95099.1"/>
    <property type="molecule type" value="Genomic_DNA"/>
</dbReference>
<dbReference type="HOGENOM" id="CLU_498544_0_0_10"/>
<accession>A9E6X0</accession>
<dbReference type="OrthoDB" id="2582440at2"/>
<evidence type="ECO:0000256" key="1">
    <source>
        <dbReference type="SAM" id="SignalP"/>
    </source>
</evidence>